<reference evidence="1 2" key="1">
    <citation type="journal article" date="2019" name="Int. J. Syst. Evol. Microbiol.">
        <title>The Global Catalogue of Microorganisms (GCM) 10K type strain sequencing project: providing services to taxonomists for standard genome sequencing and annotation.</title>
        <authorList>
            <consortium name="The Broad Institute Genomics Platform"/>
            <consortium name="The Broad Institute Genome Sequencing Center for Infectious Disease"/>
            <person name="Wu L."/>
            <person name="Ma J."/>
        </authorList>
    </citation>
    <scope>NUCLEOTIDE SEQUENCE [LARGE SCALE GENOMIC DNA]</scope>
    <source>
        <strain evidence="1 2">JCM 14924</strain>
    </source>
</reference>
<dbReference type="RefSeq" id="WP_059249626.1">
    <property type="nucleotide sequence ID" value="NZ_BAAAOQ010000006.1"/>
</dbReference>
<accession>A0ABN3BGW4</accession>
<protein>
    <submittedName>
        <fullName evidence="1">DUF5949 family protein</fullName>
    </submittedName>
</protein>
<dbReference type="EMBL" id="BAAAOQ010000006">
    <property type="protein sequence ID" value="GAA2194847.1"/>
    <property type="molecule type" value="Genomic_DNA"/>
</dbReference>
<comment type="caution">
    <text evidence="1">The sequence shown here is derived from an EMBL/GenBank/DDBJ whole genome shotgun (WGS) entry which is preliminary data.</text>
</comment>
<sequence>MTSASSEIRTFRAADLGTLALIPWLARNEEGDGRTPCLLACSLGDGPDGPEAASAAVTHLLEDMGLTADGEPVNGTTRPSLKVSMLVVAGQIVLQLPHNISSQVTPPADWLAAVEELGYAYFMLTTRICPSTGPRRPAEGAELAAFAGSPDTTNAAAHVYLPARGLRA</sequence>
<dbReference type="Pfam" id="PF19374">
    <property type="entry name" value="DUF5949"/>
    <property type="match status" value="1"/>
</dbReference>
<dbReference type="InterPro" id="IPR045993">
    <property type="entry name" value="DUF5949"/>
</dbReference>
<gene>
    <name evidence="1" type="ORF">GCM10009787_22630</name>
</gene>
<name>A0ABN3BGW4_9ACTN</name>
<evidence type="ECO:0000313" key="2">
    <source>
        <dbReference type="Proteomes" id="UP001501391"/>
    </source>
</evidence>
<dbReference type="Proteomes" id="UP001501391">
    <property type="component" value="Unassembled WGS sequence"/>
</dbReference>
<keyword evidence="2" id="KW-1185">Reference proteome</keyword>
<evidence type="ECO:0000313" key="1">
    <source>
        <dbReference type="EMBL" id="GAA2194847.1"/>
    </source>
</evidence>
<proteinExistence type="predicted"/>
<organism evidence="1 2">
    <name type="scientific">Streptomyces bangladeshensis</name>
    <dbReference type="NCBI Taxonomy" id="295352"/>
    <lineage>
        <taxon>Bacteria</taxon>
        <taxon>Bacillati</taxon>
        <taxon>Actinomycetota</taxon>
        <taxon>Actinomycetes</taxon>
        <taxon>Kitasatosporales</taxon>
        <taxon>Streptomycetaceae</taxon>
        <taxon>Streptomyces</taxon>
    </lineage>
</organism>